<dbReference type="AlphaFoldDB" id="C6XEQ2"/>
<protein>
    <submittedName>
        <fullName evidence="1">Uncharacterized protein</fullName>
    </submittedName>
</protein>
<gene>
    <name evidence="1" type="ordered locus">Msip34_2885</name>
</gene>
<keyword evidence="2" id="KW-1185">Reference proteome</keyword>
<reference evidence="1 2" key="2">
    <citation type="journal article" date="2011" name="J. Bacteriol.">
        <title>Genomes of three methylotrophs from a single niche uncover genetic and metabolic divergence of Methylophilaceae.</title>
        <authorList>
            <person name="Lapidus A."/>
            <person name="Clum A."/>
            <person name="Labutti K."/>
            <person name="Kaluzhnaya M.G."/>
            <person name="Lim S."/>
            <person name="Beck D.A."/>
            <person name="Glavina Del Rio T."/>
            <person name="Nolan M."/>
            <person name="Mavromatis K."/>
            <person name="Huntemann M."/>
            <person name="Lucas S."/>
            <person name="Lidstrom M.E."/>
            <person name="Ivanova N."/>
            <person name="Chistoserdova L."/>
        </authorList>
    </citation>
    <scope>NUCLEOTIDE SEQUENCE [LARGE SCALE GENOMIC DNA]</scope>
    <source>
        <strain evidence="1 2">SIP3-4</strain>
        <plasmid evidence="1 2">pMsip01</plasmid>
    </source>
</reference>
<dbReference type="KEGG" id="mei:Msip34_2885"/>
<dbReference type="EMBL" id="CP001675">
    <property type="protein sequence ID" value="ACT52109.1"/>
    <property type="molecule type" value="Genomic_DNA"/>
</dbReference>
<dbReference type="Proteomes" id="UP000002743">
    <property type="component" value="Plasmid pMsip01"/>
</dbReference>
<proteinExistence type="predicted"/>
<accession>C6XEQ2</accession>
<evidence type="ECO:0000313" key="2">
    <source>
        <dbReference type="Proteomes" id="UP000002743"/>
    </source>
</evidence>
<sequence length="102" mass="11632">MIEGQQQPLQQAGKVLNPAILELVRKAPFNRFGWAIVDRWALNSPDLLQSLAKKGEVILFNRLLDQQVREQEVILENMEQLNSGLTTMELLSLHNIQTELTP</sequence>
<dbReference type="HOGENOM" id="CLU_2286248_0_0_4"/>
<keyword evidence="1" id="KW-0614">Plasmid</keyword>
<name>C6XEQ2_METGS</name>
<evidence type="ECO:0000313" key="1">
    <source>
        <dbReference type="EMBL" id="ACT52109.1"/>
    </source>
</evidence>
<geneLocation type="plasmid" evidence="1 2">
    <name>pMsip01</name>
</geneLocation>
<reference evidence="2" key="1">
    <citation type="submission" date="2009-07" db="EMBL/GenBank/DDBJ databases">
        <title>Complete sequence of plasmid 1 of Methylovorus sp. SIP3-4.</title>
        <authorList>
            <consortium name="US DOE Joint Genome Institute"/>
            <person name="Lucas S."/>
            <person name="Copeland A."/>
            <person name="Lapidus A."/>
            <person name="Glavina del Rio T."/>
            <person name="Tice H."/>
            <person name="Bruce D."/>
            <person name="Goodwin L."/>
            <person name="Pitluck S."/>
            <person name="Clum A."/>
            <person name="Larimer F."/>
            <person name="Land M."/>
            <person name="Hauser L."/>
            <person name="Kyrpides N."/>
            <person name="Mikhailova N."/>
            <person name="Kayluzhnaya M."/>
            <person name="Chistoserdova L."/>
        </authorList>
    </citation>
    <scope>NUCLEOTIDE SEQUENCE [LARGE SCALE GENOMIC DNA]</scope>
    <source>
        <strain evidence="2">SIP3-4</strain>
        <plasmid evidence="2">pMsip01</plasmid>
    </source>
</reference>
<organism evidence="1 2">
    <name type="scientific">Methylovorus glucosotrophus (strain SIP3-4)</name>
    <dbReference type="NCBI Taxonomy" id="582744"/>
    <lineage>
        <taxon>Bacteria</taxon>
        <taxon>Pseudomonadati</taxon>
        <taxon>Pseudomonadota</taxon>
        <taxon>Betaproteobacteria</taxon>
        <taxon>Nitrosomonadales</taxon>
        <taxon>Methylophilaceae</taxon>
        <taxon>Methylovorus</taxon>
    </lineage>
</organism>